<keyword evidence="5" id="KW-0812">Transmembrane</keyword>
<dbReference type="GO" id="GO:0009279">
    <property type="term" value="C:cell outer membrane"/>
    <property type="evidence" value="ECO:0007669"/>
    <property type="project" value="UniProtKB-SubCell"/>
</dbReference>
<evidence type="ECO:0000256" key="5">
    <source>
        <dbReference type="ARBA" id="ARBA00022692"/>
    </source>
</evidence>
<name>A0A4Z1CEW0_9GAMM</name>
<keyword evidence="3" id="KW-0813">Transport</keyword>
<dbReference type="GO" id="GO:0006811">
    <property type="term" value="P:monoatomic ion transport"/>
    <property type="evidence" value="ECO:0007669"/>
    <property type="project" value="UniProtKB-KW"/>
</dbReference>
<dbReference type="Proteomes" id="UP000298325">
    <property type="component" value="Unassembled WGS sequence"/>
</dbReference>
<dbReference type="GO" id="GO:0015288">
    <property type="term" value="F:porin activity"/>
    <property type="evidence" value="ECO:0007669"/>
    <property type="project" value="UniProtKB-KW"/>
</dbReference>
<dbReference type="InterPro" id="IPR033900">
    <property type="entry name" value="Gram_neg_porin_domain"/>
</dbReference>
<evidence type="ECO:0000256" key="6">
    <source>
        <dbReference type="ARBA" id="ARBA00022729"/>
    </source>
</evidence>
<evidence type="ECO:0000256" key="4">
    <source>
        <dbReference type="ARBA" id="ARBA00022452"/>
    </source>
</evidence>
<dbReference type="GO" id="GO:0046930">
    <property type="term" value="C:pore complex"/>
    <property type="evidence" value="ECO:0007669"/>
    <property type="project" value="UniProtKB-KW"/>
</dbReference>
<dbReference type="SUPFAM" id="SSF56935">
    <property type="entry name" value="Porins"/>
    <property type="match status" value="1"/>
</dbReference>
<evidence type="ECO:0000259" key="13">
    <source>
        <dbReference type="Pfam" id="PF13609"/>
    </source>
</evidence>
<gene>
    <name evidence="14" type="ORF">E5Q11_15305</name>
</gene>
<evidence type="ECO:0000256" key="2">
    <source>
        <dbReference type="ARBA" id="ARBA00011233"/>
    </source>
</evidence>
<evidence type="ECO:0000256" key="10">
    <source>
        <dbReference type="ARBA" id="ARBA00023237"/>
    </source>
</evidence>
<dbReference type="CDD" id="cd00342">
    <property type="entry name" value="gram_neg_porins"/>
    <property type="match status" value="1"/>
</dbReference>
<sequence>MKKSLLASAIAAATFSGAAVAQDMNMPTFYGNIQYVYNYNDSDIDQPNADGRGGSSSQHADNGTTVGLTHQHAITPGVEAFLKIEMEVAAADEKGAGNGLTDLDEAYIGVRGDSFGQVWIGSDDSIYESQLGDYGNWVFEYAGLNPYASYTTGEGDLIQYMSPSFGGLTFSGAVQIQGDGDSSYGTNDEERPYQLGVSYSAAGLTASLVMDSNDGNADTSNENSYGVALEYAIDALVLDAYYDTRAGLDGAENGDFELDGEEGRDQFGVMATYNLGANTFRAAYEIAEADTSDLEVDVITLQALHNVSDNLYVYTEAVRRNNDNSSANIATTGGDDEEINELNVGAVYYF</sequence>
<dbReference type="Pfam" id="PF13609">
    <property type="entry name" value="Porin_4"/>
    <property type="match status" value="1"/>
</dbReference>
<dbReference type="AlphaFoldDB" id="A0A4Z1CEW0"/>
<evidence type="ECO:0000256" key="1">
    <source>
        <dbReference type="ARBA" id="ARBA00004571"/>
    </source>
</evidence>
<dbReference type="PANTHER" id="PTHR34501:SF9">
    <property type="entry name" value="MAJOR OUTER MEMBRANE PROTEIN P.IA"/>
    <property type="match status" value="1"/>
</dbReference>
<feature type="chain" id="PRO_5021465336" evidence="12">
    <location>
        <begin position="22"/>
        <end position="350"/>
    </location>
</feature>
<evidence type="ECO:0000256" key="12">
    <source>
        <dbReference type="SAM" id="SignalP"/>
    </source>
</evidence>
<dbReference type="PANTHER" id="PTHR34501">
    <property type="entry name" value="PROTEIN YDDL-RELATED"/>
    <property type="match status" value="1"/>
</dbReference>
<keyword evidence="15" id="KW-1185">Reference proteome</keyword>
<comment type="subcellular location">
    <subcellularLocation>
        <location evidence="1">Cell outer membrane</location>
        <topology evidence="1">Multi-pass membrane protein</topology>
    </subcellularLocation>
</comment>
<feature type="domain" description="Porin" evidence="13">
    <location>
        <begin position="9"/>
        <end position="324"/>
    </location>
</feature>
<reference evidence="14 15" key="1">
    <citation type="submission" date="2019-04" db="EMBL/GenBank/DDBJ databases">
        <authorList>
            <person name="Park S."/>
            <person name="Yoon J.-H."/>
        </authorList>
    </citation>
    <scope>NUCLEOTIDE SEQUENCE [LARGE SCALE GENOMIC DNA]</scope>
    <source>
        <strain evidence="14 15">HJM-18</strain>
    </source>
</reference>
<dbReference type="Gene3D" id="2.40.160.10">
    <property type="entry name" value="Porin"/>
    <property type="match status" value="1"/>
</dbReference>
<dbReference type="RefSeq" id="WP_135804331.1">
    <property type="nucleotide sequence ID" value="NZ_SRPF01000005.1"/>
</dbReference>
<dbReference type="OrthoDB" id="8957883at2"/>
<evidence type="ECO:0000313" key="14">
    <source>
        <dbReference type="EMBL" id="TGN38531.1"/>
    </source>
</evidence>
<dbReference type="InterPro" id="IPR050298">
    <property type="entry name" value="Gram-neg_bact_OMP"/>
</dbReference>
<protein>
    <submittedName>
        <fullName evidence="14">Porin</fullName>
    </submittedName>
</protein>
<evidence type="ECO:0000256" key="7">
    <source>
        <dbReference type="ARBA" id="ARBA00023065"/>
    </source>
</evidence>
<feature type="compositionally biased region" description="Polar residues" evidence="11">
    <location>
        <begin position="55"/>
        <end position="64"/>
    </location>
</feature>
<comment type="caution">
    <text evidence="14">The sequence shown here is derived from an EMBL/GenBank/DDBJ whole genome shotgun (WGS) entry which is preliminary data.</text>
</comment>
<keyword evidence="9" id="KW-0472">Membrane</keyword>
<evidence type="ECO:0000256" key="8">
    <source>
        <dbReference type="ARBA" id="ARBA00023114"/>
    </source>
</evidence>
<proteinExistence type="predicted"/>
<feature type="region of interest" description="Disordered" evidence="11">
    <location>
        <begin position="44"/>
        <end position="64"/>
    </location>
</feature>
<feature type="signal peptide" evidence="12">
    <location>
        <begin position="1"/>
        <end position="21"/>
    </location>
</feature>
<evidence type="ECO:0000256" key="3">
    <source>
        <dbReference type="ARBA" id="ARBA00022448"/>
    </source>
</evidence>
<keyword evidence="7" id="KW-0406">Ion transport</keyword>
<keyword evidence="4" id="KW-1134">Transmembrane beta strand</keyword>
<keyword evidence="6 12" id="KW-0732">Signal</keyword>
<dbReference type="InterPro" id="IPR023614">
    <property type="entry name" value="Porin_dom_sf"/>
</dbReference>
<accession>A0A4Z1CEW0</accession>
<evidence type="ECO:0000256" key="11">
    <source>
        <dbReference type="SAM" id="MobiDB-lite"/>
    </source>
</evidence>
<dbReference type="EMBL" id="SRPF01000005">
    <property type="protein sequence ID" value="TGN38531.1"/>
    <property type="molecule type" value="Genomic_DNA"/>
</dbReference>
<evidence type="ECO:0000256" key="9">
    <source>
        <dbReference type="ARBA" id="ARBA00023136"/>
    </source>
</evidence>
<organism evidence="14 15">
    <name type="scientific">Marinobacter confluentis</name>
    <dbReference type="NCBI Taxonomy" id="1697557"/>
    <lineage>
        <taxon>Bacteria</taxon>
        <taxon>Pseudomonadati</taxon>
        <taxon>Pseudomonadota</taxon>
        <taxon>Gammaproteobacteria</taxon>
        <taxon>Pseudomonadales</taxon>
        <taxon>Marinobacteraceae</taxon>
        <taxon>Marinobacter</taxon>
    </lineage>
</organism>
<keyword evidence="10" id="KW-0998">Cell outer membrane</keyword>
<evidence type="ECO:0000313" key="15">
    <source>
        <dbReference type="Proteomes" id="UP000298325"/>
    </source>
</evidence>
<keyword evidence="8" id="KW-0626">Porin</keyword>
<comment type="subunit">
    <text evidence="2">Homotrimer.</text>
</comment>